<reference evidence="1 2" key="1">
    <citation type="submission" date="2013-12" db="EMBL/GenBank/DDBJ databases">
        <title>Draft genome of the parsitic nematode Ancylostoma duodenale.</title>
        <authorList>
            <person name="Mitreva M."/>
        </authorList>
    </citation>
    <scope>NUCLEOTIDE SEQUENCE [LARGE SCALE GENOMIC DNA]</scope>
    <source>
        <strain evidence="1 2">Zhejiang</strain>
    </source>
</reference>
<keyword evidence="2" id="KW-1185">Reference proteome</keyword>
<dbReference type="AlphaFoldDB" id="A0A0C2F8G1"/>
<dbReference type="EMBL" id="KN788054">
    <property type="protein sequence ID" value="KIH43204.1"/>
    <property type="molecule type" value="Genomic_DNA"/>
</dbReference>
<dbReference type="Proteomes" id="UP000054047">
    <property type="component" value="Unassembled WGS sequence"/>
</dbReference>
<evidence type="ECO:0000313" key="2">
    <source>
        <dbReference type="Proteomes" id="UP000054047"/>
    </source>
</evidence>
<gene>
    <name evidence="1" type="ORF">ANCDUO_26795</name>
</gene>
<evidence type="ECO:0000313" key="1">
    <source>
        <dbReference type="EMBL" id="KIH43204.1"/>
    </source>
</evidence>
<accession>A0A0C2F8G1</accession>
<organism evidence="1 2">
    <name type="scientific">Ancylostoma duodenale</name>
    <dbReference type="NCBI Taxonomy" id="51022"/>
    <lineage>
        <taxon>Eukaryota</taxon>
        <taxon>Metazoa</taxon>
        <taxon>Ecdysozoa</taxon>
        <taxon>Nematoda</taxon>
        <taxon>Chromadorea</taxon>
        <taxon>Rhabditida</taxon>
        <taxon>Rhabditina</taxon>
        <taxon>Rhabditomorpha</taxon>
        <taxon>Strongyloidea</taxon>
        <taxon>Ancylostomatidae</taxon>
        <taxon>Ancylostomatinae</taxon>
        <taxon>Ancylostoma</taxon>
    </lineage>
</organism>
<sequence>MHIEEKTVEEKSVKEAPVEEKLVEKAPVEGPITTRKYVINVGSRQQVQGHREVPQTTLLH</sequence>
<name>A0A0C2F8G1_9BILA</name>
<protein>
    <submittedName>
        <fullName evidence="1">Uncharacterized protein</fullName>
    </submittedName>
</protein>
<proteinExistence type="predicted"/>